<evidence type="ECO:0000256" key="2">
    <source>
        <dbReference type="ARBA" id="ARBA00022840"/>
    </source>
</evidence>
<evidence type="ECO:0000259" key="4">
    <source>
        <dbReference type="PROSITE" id="PS50893"/>
    </source>
</evidence>
<dbReference type="InterPro" id="IPR003439">
    <property type="entry name" value="ABC_transporter-like_ATP-bd"/>
</dbReference>
<keyword evidence="2" id="KW-0067">ATP-binding</keyword>
<dbReference type="EMBL" id="CAIJEN010000004">
    <property type="protein sequence ID" value="CAD0084739.1"/>
    <property type="molecule type" value="Genomic_DNA"/>
</dbReference>
<dbReference type="Gene3D" id="3.40.50.300">
    <property type="entry name" value="P-loop containing nucleotide triphosphate hydrolases"/>
    <property type="match status" value="2"/>
</dbReference>
<dbReference type="InterPro" id="IPR050334">
    <property type="entry name" value="Molybdenum_import_ModC"/>
</dbReference>
<dbReference type="SMART" id="SM00382">
    <property type="entry name" value="AAA"/>
    <property type="match status" value="2"/>
</dbReference>
<feature type="domain" description="ABC transporter" evidence="4">
    <location>
        <begin position="36"/>
        <end position="301"/>
    </location>
</feature>
<dbReference type="GO" id="GO:0016887">
    <property type="term" value="F:ATP hydrolysis activity"/>
    <property type="evidence" value="ECO:0007669"/>
    <property type="project" value="InterPro"/>
</dbReference>
<evidence type="ECO:0000256" key="1">
    <source>
        <dbReference type="ARBA" id="ARBA00022741"/>
    </source>
</evidence>
<dbReference type="GO" id="GO:0005524">
    <property type="term" value="F:ATP binding"/>
    <property type="evidence" value="ECO:0007669"/>
    <property type="project" value="UniProtKB-KW"/>
</dbReference>
<sequence>MFRAQLRRRPFVYTQPPIRLSRLSHLSTPGPAAPLIQLQNATIYKDFLDQNNASPVFSDVNFSLPTQGEHWAILSTTSATRTDFLQVLSGRYLCTPPDARSYPYLLQNNTPHQRAIGYIGFDAERSGLGGTAVKGQYLSQRYEAHREVDDWSLLDYLEGNTELNALEKPTEYIDTQLLASVVANLDLDSLLHLPVSNLSNGQTRRARIAKALLAKPELLLLDGPFMGLDPMTTLHISAFLQQMAEQSNPNIILSLRVGDDMPSWITHVLVIDPSTNTQVRFKGSRSSVYKSMHKVRGDQDFYQALRQTITLISDKPARARKAGKGLLSRDAIPDTHAPLTPGEPLVEMQGVKVSYGVDNESTKRTVLGNWSESIEGADKEGLWWNVRRGERWGVFGPNGSGKTTLLSLITSDHPQTYGLPIKLFGRSRIPSPGELGISIFELQARIGHSSPEVHTYFPKHLSIRRVLESAWADTPLSKPRLTRQNDIRVEAFLRWFAPELAPIRTSGLQTLQTNPKRPYTDLKRSLERLQIDTSDIDWADTMTFRDLPFSSQRLLLFLRALVSDPDLIILDEALSGMDQIAREKCLLFLVHGEKLDCKTGRKAHTKSLQMDNDMVNFGGIQDQQALLTISHSTEDIPGCIRQWICLPEPSEGKPARVGELPGPLELHPDCWNEIWGLPITKTPTEKRTRRPSKKSKEAQENQESEDTGEQKSELELEGASPSSPPSS</sequence>
<dbReference type="Pfam" id="PF00005">
    <property type="entry name" value="ABC_tran"/>
    <property type="match status" value="2"/>
</dbReference>
<feature type="region of interest" description="Disordered" evidence="3">
    <location>
        <begin position="681"/>
        <end position="727"/>
    </location>
</feature>
<evidence type="ECO:0000313" key="5">
    <source>
        <dbReference type="EMBL" id="CAD0084739.1"/>
    </source>
</evidence>
<dbReference type="Proteomes" id="UP000716446">
    <property type="component" value="Unassembled WGS sequence"/>
</dbReference>
<dbReference type="PROSITE" id="PS50893">
    <property type="entry name" value="ABC_TRANSPORTER_2"/>
    <property type="match status" value="2"/>
</dbReference>
<dbReference type="InterPro" id="IPR027417">
    <property type="entry name" value="P-loop_NTPase"/>
</dbReference>
<evidence type="ECO:0000256" key="3">
    <source>
        <dbReference type="SAM" id="MobiDB-lite"/>
    </source>
</evidence>
<protein>
    <recommendedName>
        <fullName evidence="4">ABC transporter domain-containing protein</fullName>
    </recommendedName>
</protein>
<accession>A0A9N8P7K0</accession>
<dbReference type="InterPro" id="IPR003593">
    <property type="entry name" value="AAA+_ATPase"/>
</dbReference>
<feature type="domain" description="ABC transporter" evidence="4">
    <location>
        <begin position="357"/>
        <end position="642"/>
    </location>
</feature>
<dbReference type="SUPFAM" id="SSF52540">
    <property type="entry name" value="P-loop containing nucleoside triphosphate hydrolases"/>
    <property type="match status" value="2"/>
</dbReference>
<proteinExistence type="predicted"/>
<keyword evidence="6" id="KW-1185">Reference proteome</keyword>
<name>A0A9N8P7K0_9PEZI</name>
<dbReference type="PANTHER" id="PTHR43514">
    <property type="entry name" value="ABC TRANSPORTER I FAMILY MEMBER 10"/>
    <property type="match status" value="1"/>
</dbReference>
<dbReference type="AlphaFoldDB" id="A0A9N8P7K0"/>
<comment type="caution">
    <text evidence="5">The sequence shown here is derived from an EMBL/GenBank/DDBJ whole genome shotgun (WGS) entry which is preliminary data.</text>
</comment>
<keyword evidence="1" id="KW-0547">Nucleotide-binding</keyword>
<dbReference type="GO" id="GO:0005739">
    <property type="term" value="C:mitochondrion"/>
    <property type="evidence" value="ECO:0007669"/>
    <property type="project" value="TreeGrafter"/>
</dbReference>
<reference evidence="5" key="1">
    <citation type="submission" date="2020-06" db="EMBL/GenBank/DDBJ databases">
        <authorList>
            <person name="Onetto C."/>
        </authorList>
    </citation>
    <scope>NUCLEOTIDE SEQUENCE</scope>
</reference>
<organism evidence="5 6">
    <name type="scientific">Aureobasidium vineae</name>
    <dbReference type="NCBI Taxonomy" id="2773715"/>
    <lineage>
        <taxon>Eukaryota</taxon>
        <taxon>Fungi</taxon>
        <taxon>Dikarya</taxon>
        <taxon>Ascomycota</taxon>
        <taxon>Pezizomycotina</taxon>
        <taxon>Dothideomycetes</taxon>
        <taxon>Dothideomycetidae</taxon>
        <taxon>Dothideales</taxon>
        <taxon>Saccotheciaceae</taxon>
        <taxon>Aureobasidium</taxon>
    </lineage>
</organism>
<gene>
    <name evidence="5" type="ORF">AWRI4619_LOCUS3306</name>
</gene>
<dbReference type="PANTHER" id="PTHR43514:SF4">
    <property type="entry name" value="ABC TRANSPORTER I FAMILY MEMBER 10"/>
    <property type="match status" value="1"/>
</dbReference>
<evidence type="ECO:0000313" key="6">
    <source>
        <dbReference type="Proteomes" id="UP000716446"/>
    </source>
</evidence>